<accession>A0AAV7S002</accession>
<evidence type="ECO:0000313" key="3">
    <source>
        <dbReference type="Proteomes" id="UP001066276"/>
    </source>
</evidence>
<feature type="region of interest" description="Disordered" evidence="1">
    <location>
        <begin position="216"/>
        <end position="235"/>
    </location>
</feature>
<evidence type="ECO:0000256" key="1">
    <source>
        <dbReference type="SAM" id="MobiDB-lite"/>
    </source>
</evidence>
<organism evidence="2 3">
    <name type="scientific">Pleurodeles waltl</name>
    <name type="common">Iberian ribbed newt</name>
    <dbReference type="NCBI Taxonomy" id="8319"/>
    <lineage>
        <taxon>Eukaryota</taxon>
        <taxon>Metazoa</taxon>
        <taxon>Chordata</taxon>
        <taxon>Craniata</taxon>
        <taxon>Vertebrata</taxon>
        <taxon>Euteleostomi</taxon>
        <taxon>Amphibia</taxon>
        <taxon>Batrachia</taxon>
        <taxon>Caudata</taxon>
        <taxon>Salamandroidea</taxon>
        <taxon>Salamandridae</taxon>
        <taxon>Pleurodelinae</taxon>
        <taxon>Pleurodeles</taxon>
    </lineage>
</organism>
<evidence type="ECO:0000313" key="2">
    <source>
        <dbReference type="EMBL" id="KAJ1157515.1"/>
    </source>
</evidence>
<gene>
    <name evidence="2" type="ORF">NDU88_010226</name>
</gene>
<proteinExistence type="predicted"/>
<feature type="compositionally biased region" description="Basic and acidic residues" evidence="1">
    <location>
        <begin position="216"/>
        <end position="226"/>
    </location>
</feature>
<name>A0AAV7S002_PLEWA</name>
<reference evidence="2" key="1">
    <citation type="journal article" date="2022" name="bioRxiv">
        <title>Sequencing and chromosome-scale assembly of the giantPleurodeles waltlgenome.</title>
        <authorList>
            <person name="Brown T."/>
            <person name="Elewa A."/>
            <person name="Iarovenko S."/>
            <person name="Subramanian E."/>
            <person name="Araus A.J."/>
            <person name="Petzold A."/>
            <person name="Susuki M."/>
            <person name="Suzuki K.-i.T."/>
            <person name="Hayashi T."/>
            <person name="Toyoda A."/>
            <person name="Oliveira C."/>
            <person name="Osipova E."/>
            <person name="Leigh N.D."/>
            <person name="Simon A."/>
            <person name="Yun M.H."/>
        </authorList>
    </citation>
    <scope>NUCLEOTIDE SEQUENCE</scope>
    <source>
        <strain evidence="2">20211129_DDA</strain>
        <tissue evidence="2">Liver</tissue>
    </source>
</reference>
<protein>
    <submittedName>
        <fullName evidence="2">Uncharacterized protein</fullName>
    </submittedName>
</protein>
<dbReference type="AlphaFoldDB" id="A0AAV7S002"/>
<dbReference type="EMBL" id="JANPWB010000009">
    <property type="protein sequence ID" value="KAJ1157515.1"/>
    <property type="molecule type" value="Genomic_DNA"/>
</dbReference>
<sequence length="252" mass="28789">MNVDLEDKVDEQKDDTLLETCKEHLEIIFLYWEPTFQSVSTNLPARQDGIKESQEETVGLVCTTAYVVVKWVLKCMATHTINWQNVFEMLQWLKTKILPHGAVTDEILRDCGLKSVLFKIYNQVNNAGCMKTLNFAALHLFNTVMIQLLEAQGTQQHRFHETLKELCQRAANVEDDKKKAALVFLVSVYIGDMWLLAQDTEKFMIHVRAVCEATNEKSAGRKEKSPKGKRQKQSEEAIVIVCKEISAVTLLQ</sequence>
<keyword evidence="3" id="KW-1185">Reference proteome</keyword>
<comment type="caution">
    <text evidence="2">The sequence shown here is derived from an EMBL/GenBank/DDBJ whole genome shotgun (WGS) entry which is preliminary data.</text>
</comment>
<dbReference type="Proteomes" id="UP001066276">
    <property type="component" value="Chromosome 5"/>
</dbReference>